<evidence type="ECO:0000256" key="2">
    <source>
        <dbReference type="ARBA" id="ARBA00022833"/>
    </source>
</evidence>
<reference evidence="5 6" key="1">
    <citation type="submission" date="2024-03" db="EMBL/GenBank/DDBJ databases">
        <title>Aureococcus anophagefferens CCMP1851 and Kratosvirus quantuckense: Draft genome of a second virus-susceptible host strain in the model system.</title>
        <authorList>
            <person name="Chase E."/>
            <person name="Truchon A.R."/>
            <person name="Schepens W."/>
            <person name="Wilhelm S.W."/>
        </authorList>
    </citation>
    <scope>NUCLEOTIDE SEQUENCE [LARGE SCALE GENOMIC DNA]</scope>
    <source>
        <strain evidence="5 6">CCMP1851</strain>
    </source>
</reference>
<keyword evidence="6" id="KW-1185">Reference proteome</keyword>
<evidence type="ECO:0000313" key="5">
    <source>
        <dbReference type="EMBL" id="KAK7248784.1"/>
    </source>
</evidence>
<dbReference type="InterPro" id="IPR001849">
    <property type="entry name" value="PH_domain"/>
</dbReference>
<feature type="compositionally biased region" description="Low complexity" evidence="3">
    <location>
        <begin position="489"/>
        <end position="498"/>
    </location>
</feature>
<evidence type="ECO:0000256" key="1">
    <source>
        <dbReference type="ARBA" id="ARBA00022723"/>
    </source>
</evidence>
<gene>
    <name evidence="5" type="ORF">SO694_00041137</name>
</gene>
<name>A0ABR1G6Q7_AURAN</name>
<dbReference type="SUPFAM" id="SSF50729">
    <property type="entry name" value="PH domain-like"/>
    <property type="match status" value="4"/>
</dbReference>
<dbReference type="PANTHER" id="PTHR23180:SF160">
    <property type="entry name" value="ADP-RIBOSYLATION FACTOR GTPASE-ACTIVATING PROTEIN EFFECTOR PROTEIN 1"/>
    <property type="match status" value="1"/>
</dbReference>
<proteinExistence type="predicted"/>
<dbReference type="InterPro" id="IPR045258">
    <property type="entry name" value="ACAP1/2/3-like"/>
</dbReference>
<dbReference type="PROSITE" id="PS50003">
    <property type="entry name" value="PH_DOMAIN"/>
    <property type="match status" value="4"/>
</dbReference>
<dbReference type="EMBL" id="JBBJCI010000086">
    <property type="protein sequence ID" value="KAK7248784.1"/>
    <property type="molecule type" value="Genomic_DNA"/>
</dbReference>
<comment type="caution">
    <text evidence="5">The sequence shown here is derived from an EMBL/GenBank/DDBJ whole genome shotgun (WGS) entry which is preliminary data.</text>
</comment>
<feature type="domain" description="PH" evidence="4">
    <location>
        <begin position="235"/>
        <end position="331"/>
    </location>
</feature>
<keyword evidence="1" id="KW-0479">Metal-binding</keyword>
<keyword evidence="2" id="KW-0862">Zinc</keyword>
<dbReference type="PANTHER" id="PTHR23180">
    <property type="entry name" value="CENTAURIN/ARF"/>
    <property type="match status" value="1"/>
</dbReference>
<evidence type="ECO:0000259" key="4">
    <source>
        <dbReference type="PROSITE" id="PS50003"/>
    </source>
</evidence>
<protein>
    <recommendedName>
        <fullName evidence="4">PH domain-containing protein</fullName>
    </recommendedName>
</protein>
<dbReference type="Pfam" id="PF00169">
    <property type="entry name" value="PH"/>
    <property type="match status" value="3"/>
</dbReference>
<sequence>MDLSEAEQIGVALGFEGTVSKTGYLVNRAKKSGAARRANWKKRYFVLNGSSLVYYETHKKMDDAKGDLLLTVGCEVSDVDEPKRQFCFEISTNNEALRLSATSEAERDAWKAAIADTVSLLGSTCQSYLSIDVRGVFGTKTTRKFFVLHGSALTYHADHHSTYKKQGEFKLHSGSRVEPRGDCGLEVASGEKTITLVAKSGDERDAWLAGVEAAIAKLVARDDLASKRSGENDEQVLLDGYLATQPLKAARDDPWPLRFYALTSSALYKAEDKYSLEALNVYLMEPTCSVYHTRLYANAFELVTTQGALHLYGSSKEETEAWIDALRGAIANSRGLSSDPLLSAAKRIPLETYDVHFATKQKLNTVWKSNLQPDFNARGRSARTGGASGAKNNWKERYFVLKESKLSYYTSKDDEESLKDRIHLMGSVVSLVPNQESGRHFTFRVVSGCAADAAAAAAARRDEAARAAALAEAERSRAEEAARAEADAARSSARPSEAAEAELKSDRASSAPPPPAAEAPAAMALPAPPDAAAPAAPAAPPDDAAAGDDGTTATTTTTAAPRRQRTPTSSSR</sequence>
<dbReference type="Proteomes" id="UP001363151">
    <property type="component" value="Unassembled WGS sequence"/>
</dbReference>
<feature type="domain" description="PH" evidence="4">
    <location>
        <begin position="18"/>
        <end position="119"/>
    </location>
</feature>
<feature type="domain" description="PH" evidence="4">
    <location>
        <begin position="374"/>
        <end position="446"/>
    </location>
</feature>
<organism evidence="5 6">
    <name type="scientific">Aureococcus anophagefferens</name>
    <name type="common">Harmful bloom alga</name>
    <dbReference type="NCBI Taxonomy" id="44056"/>
    <lineage>
        <taxon>Eukaryota</taxon>
        <taxon>Sar</taxon>
        <taxon>Stramenopiles</taxon>
        <taxon>Ochrophyta</taxon>
        <taxon>Pelagophyceae</taxon>
        <taxon>Pelagomonadales</taxon>
        <taxon>Pelagomonadaceae</taxon>
        <taxon>Aureococcus</taxon>
    </lineage>
</organism>
<feature type="region of interest" description="Disordered" evidence="3">
    <location>
        <begin position="478"/>
        <end position="572"/>
    </location>
</feature>
<dbReference type="InterPro" id="IPR011993">
    <property type="entry name" value="PH-like_dom_sf"/>
</dbReference>
<feature type="domain" description="PH" evidence="4">
    <location>
        <begin position="122"/>
        <end position="216"/>
    </location>
</feature>
<dbReference type="SMART" id="SM00233">
    <property type="entry name" value="PH"/>
    <property type="match status" value="4"/>
</dbReference>
<dbReference type="Gene3D" id="2.30.29.30">
    <property type="entry name" value="Pleckstrin-homology domain (PH domain)/Phosphotyrosine-binding domain (PTB)"/>
    <property type="match status" value="4"/>
</dbReference>
<accession>A0ABR1G6Q7</accession>
<evidence type="ECO:0000313" key="6">
    <source>
        <dbReference type="Proteomes" id="UP001363151"/>
    </source>
</evidence>
<feature type="compositionally biased region" description="Low complexity" evidence="3">
    <location>
        <begin position="532"/>
        <end position="572"/>
    </location>
</feature>
<evidence type="ECO:0000256" key="3">
    <source>
        <dbReference type="SAM" id="MobiDB-lite"/>
    </source>
</evidence>
<feature type="compositionally biased region" description="Basic and acidic residues" evidence="3">
    <location>
        <begin position="478"/>
        <end position="488"/>
    </location>
</feature>